<dbReference type="Pfam" id="PF00857">
    <property type="entry name" value="Isochorismatase"/>
    <property type="match status" value="1"/>
</dbReference>
<sequence>MVTDKSEPERKAVIGSDDNFWLYSSNSGFDLTHPATPSGPEVHPQLRLGTTTETITIDPSKTALMIIDMQNFFLSPAFGRQAGGAGHLACDKLRQTEIPAARKAGVQVIWLNWGLTDQDIREMPPSVKKTFGFEAYAQAGGKGELVTGGKNASIYKGIGNDCGIVKDPITGDQISAGRLLMRDQWNTALYEPLAKLWQEGRVLADKPDAWIHKDRMSGLWGSSTLASVFFEKEDIRTLLFAGVNTDQCVNSTLTDAFSKGYDCVMLSDGCGTTSPDHAKQCVEYNTAKSWGFVTTCEEFARGVHDMR</sequence>
<comment type="similarity">
    <text evidence="1">Belongs to the isochorismatase family.</text>
</comment>
<comment type="caution">
    <text evidence="4">The sequence shown here is derived from an EMBL/GenBank/DDBJ whole genome shotgun (WGS) entry which is preliminary data.</text>
</comment>
<dbReference type="CDD" id="cd00431">
    <property type="entry name" value="cysteine_hydrolases"/>
    <property type="match status" value="1"/>
</dbReference>
<evidence type="ECO:0000313" key="5">
    <source>
        <dbReference type="Proteomes" id="UP000799441"/>
    </source>
</evidence>
<dbReference type="EMBL" id="MU003862">
    <property type="protein sequence ID" value="KAF2716780.1"/>
    <property type="molecule type" value="Genomic_DNA"/>
</dbReference>
<dbReference type="InterPro" id="IPR050272">
    <property type="entry name" value="Isochorismatase-like_hydrls"/>
</dbReference>
<evidence type="ECO:0000256" key="1">
    <source>
        <dbReference type="ARBA" id="ARBA00006336"/>
    </source>
</evidence>
<keyword evidence="2" id="KW-0378">Hydrolase</keyword>
<dbReference type="PANTHER" id="PTHR43540">
    <property type="entry name" value="PEROXYUREIDOACRYLATE/UREIDOACRYLATE AMIDOHYDROLASE-RELATED"/>
    <property type="match status" value="1"/>
</dbReference>
<dbReference type="Gene3D" id="3.40.50.850">
    <property type="entry name" value="Isochorismatase-like"/>
    <property type="match status" value="1"/>
</dbReference>
<dbReference type="PANTHER" id="PTHR43540:SF9">
    <property type="entry name" value="FAMILY HYDROLASE, PUTATIVE (AFU_ORTHOLOGUE AFUA_2G08700)-RELATED"/>
    <property type="match status" value="1"/>
</dbReference>
<proteinExistence type="inferred from homology"/>
<organism evidence="4 5">
    <name type="scientific">Polychaeton citri CBS 116435</name>
    <dbReference type="NCBI Taxonomy" id="1314669"/>
    <lineage>
        <taxon>Eukaryota</taxon>
        <taxon>Fungi</taxon>
        <taxon>Dikarya</taxon>
        <taxon>Ascomycota</taxon>
        <taxon>Pezizomycotina</taxon>
        <taxon>Dothideomycetes</taxon>
        <taxon>Dothideomycetidae</taxon>
        <taxon>Capnodiales</taxon>
        <taxon>Capnodiaceae</taxon>
        <taxon>Polychaeton</taxon>
    </lineage>
</organism>
<keyword evidence="5" id="KW-1185">Reference proteome</keyword>
<accession>A0A9P4PZN6</accession>
<name>A0A9P4PZN6_9PEZI</name>
<evidence type="ECO:0000256" key="2">
    <source>
        <dbReference type="ARBA" id="ARBA00022801"/>
    </source>
</evidence>
<gene>
    <name evidence="4" type="ORF">K431DRAFT_316285</name>
</gene>
<feature type="domain" description="Isochorismatase-like" evidence="3">
    <location>
        <begin position="194"/>
        <end position="282"/>
    </location>
</feature>
<dbReference type="InterPro" id="IPR000868">
    <property type="entry name" value="Isochorismatase-like_dom"/>
</dbReference>
<reference evidence="4" key="1">
    <citation type="journal article" date="2020" name="Stud. Mycol.">
        <title>101 Dothideomycetes genomes: a test case for predicting lifestyles and emergence of pathogens.</title>
        <authorList>
            <person name="Haridas S."/>
            <person name="Albert R."/>
            <person name="Binder M."/>
            <person name="Bloem J."/>
            <person name="Labutti K."/>
            <person name="Salamov A."/>
            <person name="Andreopoulos B."/>
            <person name="Baker S."/>
            <person name="Barry K."/>
            <person name="Bills G."/>
            <person name="Bluhm B."/>
            <person name="Cannon C."/>
            <person name="Castanera R."/>
            <person name="Culley D."/>
            <person name="Daum C."/>
            <person name="Ezra D."/>
            <person name="Gonzalez J."/>
            <person name="Henrissat B."/>
            <person name="Kuo A."/>
            <person name="Liang C."/>
            <person name="Lipzen A."/>
            <person name="Lutzoni F."/>
            <person name="Magnuson J."/>
            <person name="Mondo S."/>
            <person name="Nolan M."/>
            <person name="Ohm R."/>
            <person name="Pangilinan J."/>
            <person name="Park H.-J."/>
            <person name="Ramirez L."/>
            <person name="Alfaro M."/>
            <person name="Sun H."/>
            <person name="Tritt A."/>
            <person name="Yoshinaga Y."/>
            <person name="Zwiers L.-H."/>
            <person name="Turgeon B."/>
            <person name="Goodwin S."/>
            <person name="Spatafora J."/>
            <person name="Crous P."/>
            <person name="Grigoriev I."/>
        </authorList>
    </citation>
    <scope>NUCLEOTIDE SEQUENCE</scope>
    <source>
        <strain evidence="4">CBS 116435</strain>
    </source>
</reference>
<dbReference type="GO" id="GO:0016787">
    <property type="term" value="F:hydrolase activity"/>
    <property type="evidence" value="ECO:0007669"/>
    <property type="project" value="UniProtKB-KW"/>
</dbReference>
<dbReference type="SUPFAM" id="SSF52499">
    <property type="entry name" value="Isochorismatase-like hydrolases"/>
    <property type="match status" value="1"/>
</dbReference>
<protein>
    <submittedName>
        <fullName evidence="4">Isochorismatase family protein</fullName>
    </submittedName>
</protein>
<dbReference type="AlphaFoldDB" id="A0A9P4PZN6"/>
<dbReference type="OrthoDB" id="167809at2759"/>
<dbReference type="Proteomes" id="UP000799441">
    <property type="component" value="Unassembled WGS sequence"/>
</dbReference>
<evidence type="ECO:0000259" key="3">
    <source>
        <dbReference type="Pfam" id="PF00857"/>
    </source>
</evidence>
<evidence type="ECO:0000313" key="4">
    <source>
        <dbReference type="EMBL" id="KAF2716780.1"/>
    </source>
</evidence>
<dbReference type="InterPro" id="IPR036380">
    <property type="entry name" value="Isochorismatase-like_sf"/>
</dbReference>